<feature type="domain" description="CSC1/OSCA1-like N-terminal transmembrane" evidence="9">
    <location>
        <begin position="14"/>
        <end position="160"/>
    </location>
</feature>
<dbReference type="InterPro" id="IPR003864">
    <property type="entry name" value="CSC1/OSCA1-like_7TM"/>
</dbReference>
<dbReference type="OMA" id="DPTQVIW"/>
<protein>
    <recommendedName>
        <fullName evidence="13">DUF221-domain-containing protein</fullName>
    </recommendedName>
</protein>
<dbReference type="Pfam" id="PF02714">
    <property type="entry name" value="RSN1_7TM"/>
    <property type="match status" value="1"/>
</dbReference>
<dbReference type="Pfam" id="PF13967">
    <property type="entry name" value="RSN1_TM"/>
    <property type="match status" value="1"/>
</dbReference>
<evidence type="ECO:0000313" key="12">
    <source>
        <dbReference type="Proteomes" id="UP000070444"/>
    </source>
</evidence>
<dbReference type="Pfam" id="PF14703">
    <property type="entry name" value="PHM7_cyt"/>
    <property type="match status" value="1"/>
</dbReference>
<evidence type="ECO:0008006" key="13">
    <source>
        <dbReference type="Google" id="ProtNLM"/>
    </source>
</evidence>
<evidence type="ECO:0000259" key="10">
    <source>
        <dbReference type="Pfam" id="PF14703"/>
    </source>
</evidence>
<evidence type="ECO:0000259" key="9">
    <source>
        <dbReference type="Pfam" id="PF13967"/>
    </source>
</evidence>
<dbReference type="PANTHER" id="PTHR13018:SF139">
    <property type="entry name" value="PHOSPHATE METABOLISM PROTEIN 7"/>
    <property type="match status" value="1"/>
</dbReference>
<feature type="transmembrane region" description="Helical" evidence="7">
    <location>
        <begin position="454"/>
        <end position="475"/>
    </location>
</feature>
<feature type="domain" description="CSC1/OSCA1-like cytosolic" evidence="10">
    <location>
        <begin position="185"/>
        <end position="349"/>
    </location>
</feature>
<dbReference type="InterPro" id="IPR032880">
    <property type="entry name" value="CSC1/OSCA1-like_N"/>
</dbReference>
<dbReference type="GO" id="GO:0005886">
    <property type="term" value="C:plasma membrane"/>
    <property type="evidence" value="ECO:0007669"/>
    <property type="project" value="TreeGrafter"/>
</dbReference>
<name>A0A137P126_CONC2</name>
<dbReference type="PANTHER" id="PTHR13018">
    <property type="entry name" value="PROBABLE MEMBRANE PROTEIN DUF221-RELATED"/>
    <property type="match status" value="1"/>
</dbReference>
<dbReference type="InterPro" id="IPR045122">
    <property type="entry name" value="Csc1-like"/>
</dbReference>
<evidence type="ECO:0000256" key="7">
    <source>
        <dbReference type="SAM" id="Phobius"/>
    </source>
</evidence>
<feature type="non-terminal residue" evidence="11">
    <location>
        <position position="625"/>
    </location>
</feature>
<keyword evidence="12" id="KW-1185">Reference proteome</keyword>
<dbReference type="AlphaFoldDB" id="A0A137P126"/>
<feature type="transmembrane region" description="Helical" evidence="7">
    <location>
        <begin position="96"/>
        <end position="121"/>
    </location>
</feature>
<accession>A0A137P126</accession>
<reference evidence="11 12" key="1">
    <citation type="journal article" date="2015" name="Genome Biol. Evol.">
        <title>Phylogenomic analyses indicate that early fungi evolved digesting cell walls of algal ancestors of land plants.</title>
        <authorList>
            <person name="Chang Y."/>
            <person name="Wang S."/>
            <person name="Sekimoto S."/>
            <person name="Aerts A.L."/>
            <person name="Choi C."/>
            <person name="Clum A."/>
            <person name="LaButti K.M."/>
            <person name="Lindquist E.A."/>
            <person name="Yee Ngan C."/>
            <person name="Ohm R.A."/>
            <person name="Salamov A.A."/>
            <person name="Grigoriev I.V."/>
            <person name="Spatafora J.W."/>
            <person name="Berbee M.L."/>
        </authorList>
    </citation>
    <scope>NUCLEOTIDE SEQUENCE [LARGE SCALE GENOMIC DNA]</scope>
    <source>
        <strain evidence="11 12">NRRL 28638</strain>
    </source>
</reference>
<evidence type="ECO:0000256" key="6">
    <source>
        <dbReference type="ARBA" id="ARBA00023136"/>
    </source>
</evidence>
<dbReference type="GO" id="GO:0005227">
    <property type="term" value="F:calcium-activated cation channel activity"/>
    <property type="evidence" value="ECO:0007669"/>
    <property type="project" value="InterPro"/>
</dbReference>
<proteinExistence type="inferred from homology"/>
<evidence type="ECO:0000256" key="3">
    <source>
        <dbReference type="ARBA" id="ARBA00022448"/>
    </source>
</evidence>
<evidence type="ECO:0000256" key="4">
    <source>
        <dbReference type="ARBA" id="ARBA00022692"/>
    </source>
</evidence>
<evidence type="ECO:0000256" key="1">
    <source>
        <dbReference type="ARBA" id="ARBA00004141"/>
    </source>
</evidence>
<evidence type="ECO:0000313" key="11">
    <source>
        <dbReference type="EMBL" id="KXN68569.1"/>
    </source>
</evidence>
<evidence type="ECO:0000256" key="2">
    <source>
        <dbReference type="ARBA" id="ARBA00007779"/>
    </source>
</evidence>
<comment type="similarity">
    <text evidence="2">Belongs to the CSC1 (TC 1.A.17) family.</text>
</comment>
<feature type="transmembrane region" description="Helical" evidence="7">
    <location>
        <begin position="20"/>
        <end position="39"/>
    </location>
</feature>
<keyword evidence="4 7" id="KW-0812">Transmembrane</keyword>
<keyword evidence="5 7" id="KW-1133">Transmembrane helix</keyword>
<gene>
    <name evidence="11" type="ORF">CONCODRAFT_41643</name>
</gene>
<feature type="transmembrane region" description="Helical" evidence="7">
    <location>
        <begin position="414"/>
        <end position="434"/>
    </location>
</feature>
<keyword evidence="3" id="KW-0813">Transport</keyword>
<feature type="transmembrane region" description="Helical" evidence="7">
    <location>
        <begin position="362"/>
        <end position="381"/>
    </location>
</feature>
<dbReference type="OrthoDB" id="1076608at2759"/>
<evidence type="ECO:0000256" key="5">
    <source>
        <dbReference type="ARBA" id="ARBA00022989"/>
    </source>
</evidence>
<sequence>MSDSENSPSTIVDLAISFGINFGVGICVIATFACLRPYFKNVYFPKTYMVEDEKKAPAIKPGLLGWVSNVFNFQDEELLRVGGLDNYMFLRFLRNFFYLFLGFTIVTMIVLVPINVTGGGGFDGLNLLSSSNISPENRDRFWAHLIFTFFFVGATIYICFFSMQDFVKLRHEFLTNPRYSKTLHARTLFVGSIPEKLINEDSLHKLFNSYPGGVKQITINKYSKSLDEMVKKRDVIHKRLELAETKYITACVKANQKVTRPTHFTGFLGRFGDRVDSIDYYHKELSILNASIQNTRQKDDSFPMLKSAFIIFNKQVAAHMAAQTIVSHRYLKMDPRHIGVRPKDMLWQNLNLQPLELMARTALGEALCIALAIFWSIPVLFVSGLSQLSNLQKISGLQWIGDLNTKFQSFVQSFLPALLISLLNMFVPIIFTQISSYQGLPRKTDVTISVMKKYFWFLIITLLFGSTIFGTIAQVQKVWNDILEDPKAIFIVLSTAIPKNSNFFISYVLLKALNAAAQEILAIVDLLKRQMLTLVFVSSPRTRLQLLDMKEMNWGQLWPENTLIFSIGAVYCTIAPISNIFITLYFAIFYFVYKYQVMYVYDNATNETGGLYFVQSIHQVFTGLY</sequence>
<dbReference type="EMBL" id="KQ964570">
    <property type="protein sequence ID" value="KXN68569.1"/>
    <property type="molecule type" value="Genomic_DNA"/>
</dbReference>
<dbReference type="InterPro" id="IPR027815">
    <property type="entry name" value="CSC1/OSCA1-like_cyt"/>
</dbReference>
<comment type="subcellular location">
    <subcellularLocation>
        <location evidence="1">Membrane</location>
        <topology evidence="1">Multi-pass membrane protein</topology>
    </subcellularLocation>
</comment>
<feature type="transmembrane region" description="Helical" evidence="7">
    <location>
        <begin position="141"/>
        <end position="161"/>
    </location>
</feature>
<evidence type="ECO:0000259" key="8">
    <source>
        <dbReference type="Pfam" id="PF02714"/>
    </source>
</evidence>
<feature type="domain" description="CSC1/OSCA1-like 7TM region" evidence="8">
    <location>
        <begin position="363"/>
        <end position="625"/>
    </location>
</feature>
<feature type="transmembrane region" description="Helical" evidence="7">
    <location>
        <begin position="563"/>
        <end position="593"/>
    </location>
</feature>
<dbReference type="Proteomes" id="UP000070444">
    <property type="component" value="Unassembled WGS sequence"/>
</dbReference>
<organism evidence="11 12">
    <name type="scientific">Conidiobolus coronatus (strain ATCC 28846 / CBS 209.66 / NRRL 28638)</name>
    <name type="common">Delacroixia coronata</name>
    <dbReference type="NCBI Taxonomy" id="796925"/>
    <lineage>
        <taxon>Eukaryota</taxon>
        <taxon>Fungi</taxon>
        <taxon>Fungi incertae sedis</taxon>
        <taxon>Zoopagomycota</taxon>
        <taxon>Entomophthoromycotina</taxon>
        <taxon>Entomophthoromycetes</taxon>
        <taxon>Entomophthorales</taxon>
        <taxon>Ancylistaceae</taxon>
        <taxon>Conidiobolus</taxon>
    </lineage>
</organism>
<dbReference type="STRING" id="796925.A0A137P126"/>
<keyword evidence="6 7" id="KW-0472">Membrane</keyword>